<dbReference type="InterPro" id="IPR014729">
    <property type="entry name" value="Rossmann-like_a/b/a_fold"/>
</dbReference>
<keyword evidence="8" id="KW-0061">Asparagine biosynthesis</keyword>
<dbReference type="InterPro" id="IPR001962">
    <property type="entry name" value="Asn_synthase"/>
</dbReference>
<reference evidence="13" key="1">
    <citation type="submission" date="2017-02" db="EMBL/GenBank/DDBJ databases">
        <authorList>
            <person name="Varghese N."/>
            <person name="Submissions S."/>
        </authorList>
    </citation>
    <scope>NUCLEOTIDE SEQUENCE [LARGE SCALE GENOMIC DNA]</scope>
    <source>
        <strain evidence="13">ATCC 700200</strain>
    </source>
</reference>
<dbReference type="InterPro" id="IPR029055">
    <property type="entry name" value="Ntn_hydrolases_N"/>
</dbReference>
<dbReference type="EMBL" id="FUYE01000011">
    <property type="protein sequence ID" value="SKB00974.1"/>
    <property type="molecule type" value="Genomic_DNA"/>
</dbReference>
<dbReference type="InterPro" id="IPR017932">
    <property type="entry name" value="GATase_2_dom"/>
</dbReference>
<dbReference type="RefSeq" id="WP_078814460.1">
    <property type="nucleotide sequence ID" value="NZ_FUYE01000011.1"/>
</dbReference>
<evidence type="ECO:0000256" key="8">
    <source>
        <dbReference type="PIRSR" id="PIRSR001589-1"/>
    </source>
</evidence>
<evidence type="ECO:0000313" key="12">
    <source>
        <dbReference type="EMBL" id="SKB00974.1"/>
    </source>
</evidence>
<dbReference type="PIRSF" id="PIRSF001589">
    <property type="entry name" value="Asn_synthetase_glu-h"/>
    <property type="match status" value="1"/>
</dbReference>
<evidence type="ECO:0000256" key="9">
    <source>
        <dbReference type="PIRSR" id="PIRSR001589-2"/>
    </source>
</evidence>
<dbReference type="GO" id="GO:0005524">
    <property type="term" value="F:ATP binding"/>
    <property type="evidence" value="ECO:0007669"/>
    <property type="project" value="UniProtKB-KW"/>
</dbReference>
<keyword evidence="13" id="KW-1185">Reference proteome</keyword>
<proteinExistence type="inferred from homology"/>
<dbReference type="Pfam" id="PF00733">
    <property type="entry name" value="Asn_synthase"/>
    <property type="match status" value="1"/>
</dbReference>
<evidence type="ECO:0000313" key="13">
    <source>
        <dbReference type="Proteomes" id="UP000190774"/>
    </source>
</evidence>
<name>A0A1T4YGQ6_9BACT</name>
<dbReference type="CDD" id="cd00712">
    <property type="entry name" value="AsnB"/>
    <property type="match status" value="1"/>
</dbReference>
<feature type="site" description="Important for beta-aspartyl-AMP intermediate formation" evidence="10">
    <location>
        <position position="376"/>
    </location>
</feature>
<dbReference type="AlphaFoldDB" id="A0A1T4YGQ6"/>
<accession>A0A1T4YGQ6</accession>
<dbReference type="GO" id="GO:0004066">
    <property type="term" value="F:asparagine synthase (glutamine-hydrolyzing) activity"/>
    <property type="evidence" value="ECO:0007669"/>
    <property type="project" value="UniProtKB-EC"/>
</dbReference>
<keyword evidence="5 9" id="KW-0067">ATP-binding</keyword>
<feature type="active site" description="For GATase activity" evidence="8">
    <location>
        <position position="2"/>
    </location>
</feature>
<protein>
    <recommendedName>
        <fullName evidence="3">asparagine synthase (glutamine-hydrolyzing)</fullName>
        <ecNumber evidence="3">6.3.5.4</ecNumber>
    </recommendedName>
</protein>
<dbReference type="InterPro" id="IPR051786">
    <property type="entry name" value="ASN_synthetase/amidase"/>
</dbReference>
<comment type="pathway">
    <text evidence="1">Amino-acid biosynthesis; L-asparagine biosynthesis; L-asparagine from L-aspartate (L-Gln route): step 1/1.</text>
</comment>
<keyword evidence="4 9" id="KW-0547">Nucleotide-binding</keyword>
<evidence type="ECO:0000256" key="5">
    <source>
        <dbReference type="ARBA" id="ARBA00022840"/>
    </source>
</evidence>
<evidence type="ECO:0000256" key="2">
    <source>
        <dbReference type="ARBA" id="ARBA00005752"/>
    </source>
</evidence>
<dbReference type="STRING" id="48467.SAMN02745166_03272"/>
<dbReference type="Gene3D" id="3.60.20.10">
    <property type="entry name" value="Glutamine Phosphoribosylpyrophosphate, subunit 1, domain 1"/>
    <property type="match status" value="1"/>
</dbReference>
<evidence type="ECO:0000259" key="11">
    <source>
        <dbReference type="PROSITE" id="PS51278"/>
    </source>
</evidence>
<dbReference type="CDD" id="cd01991">
    <property type="entry name" value="Asn_synthase_B_C"/>
    <property type="match status" value="1"/>
</dbReference>
<evidence type="ECO:0000256" key="1">
    <source>
        <dbReference type="ARBA" id="ARBA00005187"/>
    </source>
</evidence>
<dbReference type="EC" id="6.3.5.4" evidence="3"/>
<evidence type="ECO:0000256" key="7">
    <source>
        <dbReference type="ARBA" id="ARBA00048741"/>
    </source>
</evidence>
<feature type="binding site" evidence="9">
    <location>
        <position position="299"/>
    </location>
    <ligand>
        <name>ATP</name>
        <dbReference type="ChEBI" id="CHEBI:30616"/>
    </ligand>
</feature>
<dbReference type="SUPFAM" id="SSF52402">
    <property type="entry name" value="Adenine nucleotide alpha hydrolases-like"/>
    <property type="match status" value="1"/>
</dbReference>
<keyword evidence="8" id="KW-0028">Amino-acid biosynthesis</keyword>
<dbReference type="Pfam" id="PF13537">
    <property type="entry name" value="GATase_7"/>
    <property type="match status" value="1"/>
</dbReference>
<evidence type="ECO:0000256" key="6">
    <source>
        <dbReference type="ARBA" id="ARBA00022962"/>
    </source>
</evidence>
<feature type="binding site" evidence="9">
    <location>
        <position position="100"/>
    </location>
    <ligand>
        <name>L-glutamine</name>
        <dbReference type="ChEBI" id="CHEBI:58359"/>
    </ligand>
</feature>
<organism evidence="12 13">
    <name type="scientific">Prosthecobacter debontii</name>
    <dbReference type="NCBI Taxonomy" id="48467"/>
    <lineage>
        <taxon>Bacteria</taxon>
        <taxon>Pseudomonadati</taxon>
        <taxon>Verrucomicrobiota</taxon>
        <taxon>Verrucomicrobiia</taxon>
        <taxon>Verrucomicrobiales</taxon>
        <taxon>Verrucomicrobiaceae</taxon>
        <taxon>Prosthecobacter</taxon>
    </lineage>
</organism>
<dbReference type="GO" id="GO:0005829">
    <property type="term" value="C:cytosol"/>
    <property type="evidence" value="ECO:0007669"/>
    <property type="project" value="TreeGrafter"/>
</dbReference>
<keyword evidence="6 8" id="KW-0315">Glutamine amidotransferase</keyword>
<evidence type="ECO:0000256" key="3">
    <source>
        <dbReference type="ARBA" id="ARBA00012737"/>
    </source>
</evidence>
<dbReference type="Proteomes" id="UP000190774">
    <property type="component" value="Unassembled WGS sequence"/>
</dbReference>
<evidence type="ECO:0000256" key="4">
    <source>
        <dbReference type="ARBA" id="ARBA00022741"/>
    </source>
</evidence>
<dbReference type="PANTHER" id="PTHR43284:SF1">
    <property type="entry name" value="ASPARAGINE SYNTHETASE"/>
    <property type="match status" value="1"/>
</dbReference>
<dbReference type="PROSITE" id="PS51278">
    <property type="entry name" value="GATASE_TYPE_2"/>
    <property type="match status" value="1"/>
</dbReference>
<gene>
    <name evidence="12" type="ORF">SAMN02745166_03272</name>
</gene>
<dbReference type="SUPFAM" id="SSF56235">
    <property type="entry name" value="N-terminal nucleophile aminohydrolases (Ntn hydrolases)"/>
    <property type="match status" value="1"/>
</dbReference>
<dbReference type="InterPro" id="IPR033738">
    <property type="entry name" value="AsnB_N"/>
</dbReference>
<dbReference type="OrthoDB" id="9763290at2"/>
<feature type="domain" description="Glutamine amidotransferase type-2" evidence="11">
    <location>
        <begin position="2"/>
        <end position="213"/>
    </location>
</feature>
<dbReference type="GO" id="GO:0006529">
    <property type="term" value="P:asparagine biosynthetic process"/>
    <property type="evidence" value="ECO:0007669"/>
    <property type="project" value="UniProtKB-KW"/>
</dbReference>
<dbReference type="NCBIfam" id="TIGR01536">
    <property type="entry name" value="asn_synth_AEB"/>
    <property type="match status" value="1"/>
</dbReference>
<sequence length="662" mass="74073">MCGIAGVVDLVGQRPVPDEVIRRMSQALYHRGPDEEGFFVRPGLALASRRLSIVGLADGQQPMHNEAKTVSVVFNGELFDHIEKRAELAARGHTLVTHCDTEIIPHLWEESAEGVFEKLRGQFAIALWDESEQKLLLGRDRFGISPLYWTRQGDWLLFASEIKSLLASGAVPAKPDRRGLDHIFAFSALPGPITCFEGIQMLPPAHFLEVKPGWGRTGTTSIQERRYWEMDFPDAGQEEPHPNQQKLVDAFEQVMLNAVDKRLRADVPVGSYLSGGVDSSMILALACHLRGKSISTYTVQVNDPALDELSAASLVAKHIGAPPPVVQQFDHQDAIDTYPDLIKAAEAPVIDTSCASLLQLAQKVHACGQKVVLTGEGADEWLVGYPWYKAAKLAGYLDAIPGLRLSDYARRAFLRLSKVPQFPKQFRRNIEQTIGGPNAWIDSYGLLGLSRLRFYGESMQGVLANSSPWADLGLNLERAKKWHPLNRGIWVAGRVTLAGHLLQAKGDRVAMHSSVEVRYPFLDEEVFDFCSKLHPDWKLHGFRDKHLLRLLAERWLPPSIYQRGKVIFRAPLDSFHLEPEPEYVRQLVSEESLQRTGYFDPQAIRHWRRAYQEMRPGSLPRLSIELGLAAVVATQLWHHLYIDGNLCGLPSQAGQHYTQALG</sequence>
<evidence type="ECO:0000256" key="10">
    <source>
        <dbReference type="PIRSR" id="PIRSR001589-3"/>
    </source>
</evidence>
<dbReference type="InterPro" id="IPR006426">
    <property type="entry name" value="Asn_synth_AEB"/>
</dbReference>
<comment type="catalytic activity">
    <reaction evidence="7">
        <text>L-aspartate + L-glutamine + ATP + H2O = L-asparagine + L-glutamate + AMP + diphosphate + H(+)</text>
        <dbReference type="Rhea" id="RHEA:12228"/>
        <dbReference type="ChEBI" id="CHEBI:15377"/>
        <dbReference type="ChEBI" id="CHEBI:15378"/>
        <dbReference type="ChEBI" id="CHEBI:29985"/>
        <dbReference type="ChEBI" id="CHEBI:29991"/>
        <dbReference type="ChEBI" id="CHEBI:30616"/>
        <dbReference type="ChEBI" id="CHEBI:33019"/>
        <dbReference type="ChEBI" id="CHEBI:58048"/>
        <dbReference type="ChEBI" id="CHEBI:58359"/>
        <dbReference type="ChEBI" id="CHEBI:456215"/>
        <dbReference type="EC" id="6.3.5.4"/>
    </reaction>
</comment>
<comment type="similarity">
    <text evidence="2">Belongs to the asparagine synthetase family.</text>
</comment>
<dbReference type="PANTHER" id="PTHR43284">
    <property type="entry name" value="ASPARAGINE SYNTHETASE (GLUTAMINE-HYDROLYZING)"/>
    <property type="match status" value="1"/>
</dbReference>
<dbReference type="Gene3D" id="3.40.50.620">
    <property type="entry name" value="HUPs"/>
    <property type="match status" value="2"/>
</dbReference>